<feature type="region of interest" description="Disordered" evidence="2">
    <location>
        <begin position="23"/>
        <end position="49"/>
    </location>
</feature>
<evidence type="ECO:0000313" key="6">
    <source>
        <dbReference type="Proteomes" id="UP001595816"/>
    </source>
</evidence>
<keyword evidence="6" id="KW-1185">Reference proteome</keyword>
<gene>
    <name evidence="5" type="ORF">ACFOZ4_12395</name>
</gene>
<dbReference type="PANTHER" id="PTHR33392:SF6">
    <property type="entry name" value="POLYISOPRENYL-TEICHOIC ACID--PEPTIDOGLYCAN TEICHOIC ACID TRANSFERASE TAGU"/>
    <property type="match status" value="1"/>
</dbReference>
<proteinExistence type="inferred from homology"/>
<accession>A0ABV8LKR5</accession>
<dbReference type="InterPro" id="IPR050922">
    <property type="entry name" value="LytR/CpsA/Psr_CW_biosynth"/>
</dbReference>
<feature type="domain" description="Cell envelope-related transcriptional attenuator" evidence="4">
    <location>
        <begin position="76"/>
        <end position="259"/>
    </location>
</feature>
<dbReference type="Proteomes" id="UP001595816">
    <property type="component" value="Unassembled WGS sequence"/>
</dbReference>
<evidence type="ECO:0000256" key="2">
    <source>
        <dbReference type="SAM" id="MobiDB-lite"/>
    </source>
</evidence>
<sequence length="360" mass="38540">MRRIAYLAVAVLMLGVGACTSDDKKPEAAPSASAASPSPSVQVSPTPPAGVDIKGPLNILIAGIDNRESIPNWIPRSDALMILHVNADLSKAYLTSLPRDLVVNVPAFPPAKFGGERTKLTHAMMYGSRVPGTKKPSVQQGYQLMAKTVSGYTGIPKFDGGAVLTFRGLTKLVDALGGIDVYVDQKVVSIHRQPDGKVRPGCSRCEHGYSGPRMTYNVGNMHMVGWQALDYARQRYTNGGDYTRQRHQRQIIEAAVGKILQGDFLSNPASIDKVVGALGEMLTVVGMQPVALAYALRNLTPQSITQVGLPGSGAYSGSRYIGENLSSAPQKSYFQALRQDKLDAWAAANKKYVNVGSPQG</sequence>
<dbReference type="InterPro" id="IPR004474">
    <property type="entry name" value="LytR_CpsA_psr"/>
</dbReference>
<dbReference type="PANTHER" id="PTHR33392">
    <property type="entry name" value="POLYISOPRENYL-TEICHOIC ACID--PEPTIDOGLYCAN TEICHOIC ACID TRANSFERASE TAGU"/>
    <property type="match status" value="1"/>
</dbReference>
<feature type="chain" id="PRO_5046949479" evidence="3">
    <location>
        <begin position="22"/>
        <end position="360"/>
    </location>
</feature>
<dbReference type="Gene3D" id="3.40.630.190">
    <property type="entry name" value="LCP protein"/>
    <property type="match status" value="1"/>
</dbReference>
<evidence type="ECO:0000256" key="1">
    <source>
        <dbReference type="ARBA" id="ARBA00006068"/>
    </source>
</evidence>
<organism evidence="5 6">
    <name type="scientific">Hamadaea flava</name>
    <dbReference type="NCBI Taxonomy" id="1742688"/>
    <lineage>
        <taxon>Bacteria</taxon>
        <taxon>Bacillati</taxon>
        <taxon>Actinomycetota</taxon>
        <taxon>Actinomycetes</taxon>
        <taxon>Micromonosporales</taxon>
        <taxon>Micromonosporaceae</taxon>
        <taxon>Hamadaea</taxon>
    </lineage>
</organism>
<dbReference type="PROSITE" id="PS51257">
    <property type="entry name" value="PROKAR_LIPOPROTEIN"/>
    <property type="match status" value="1"/>
</dbReference>
<dbReference type="EMBL" id="JBHSAY010000006">
    <property type="protein sequence ID" value="MFC4131404.1"/>
    <property type="molecule type" value="Genomic_DNA"/>
</dbReference>
<name>A0ABV8LKR5_9ACTN</name>
<evidence type="ECO:0000256" key="3">
    <source>
        <dbReference type="SAM" id="SignalP"/>
    </source>
</evidence>
<evidence type="ECO:0000259" key="4">
    <source>
        <dbReference type="Pfam" id="PF03816"/>
    </source>
</evidence>
<dbReference type="Pfam" id="PF03816">
    <property type="entry name" value="LytR_cpsA_psr"/>
    <property type="match status" value="1"/>
</dbReference>
<protein>
    <submittedName>
        <fullName evidence="5">LCP family protein</fullName>
    </submittedName>
</protein>
<keyword evidence="3" id="KW-0732">Signal</keyword>
<dbReference type="RefSeq" id="WP_253754904.1">
    <property type="nucleotide sequence ID" value="NZ_JAMZDZ010000001.1"/>
</dbReference>
<feature type="signal peptide" evidence="3">
    <location>
        <begin position="1"/>
        <end position="21"/>
    </location>
</feature>
<evidence type="ECO:0000313" key="5">
    <source>
        <dbReference type="EMBL" id="MFC4131404.1"/>
    </source>
</evidence>
<comment type="caution">
    <text evidence="5">The sequence shown here is derived from an EMBL/GenBank/DDBJ whole genome shotgun (WGS) entry which is preliminary data.</text>
</comment>
<reference evidence="6" key="1">
    <citation type="journal article" date="2019" name="Int. J. Syst. Evol. Microbiol.">
        <title>The Global Catalogue of Microorganisms (GCM) 10K type strain sequencing project: providing services to taxonomists for standard genome sequencing and annotation.</title>
        <authorList>
            <consortium name="The Broad Institute Genomics Platform"/>
            <consortium name="The Broad Institute Genome Sequencing Center for Infectious Disease"/>
            <person name="Wu L."/>
            <person name="Ma J."/>
        </authorList>
    </citation>
    <scope>NUCLEOTIDE SEQUENCE [LARGE SCALE GENOMIC DNA]</scope>
    <source>
        <strain evidence="6">CGMCC 4.7289</strain>
    </source>
</reference>
<feature type="compositionally biased region" description="Low complexity" evidence="2">
    <location>
        <begin position="28"/>
        <end position="44"/>
    </location>
</feature>
<comment type="similarity">
    <text evidence="1">Belongs to the LytR/CpsA/Psr (LCP) family.</text>
</comment>
<dbReference type="NCBIfam" id="TIGR00350">
    <property type="entry name" value="lytR_cpsA_psr"/>
    <property type="match status" value="1"/>
</dbReference>